<accession>A0A2V4DVD1</accession>
<evidence type="ECO:0000313" key="3">
    <source>
        <dbReference type="Proteomes" id="UP000247483"/>
    </source>
</evidence>
<sequence>MTQGGGNTLQNKESVTGNIVESQKGKNDGFTQHASKESQLADNWNNTNQAHNVNNYEKYKDKTISQMEKHMSPEHLHMNVQAILIYQEAHNKLTMLVQLDLAGVMEPEVY</sequence>
<reference evidence="2 3" key="1">
    <citation type="submission" date="2018-05" db="EMBL/GenBank/DDBJ databases">
        <title>Reference genomes for bee gut microbiota database.</title>
        <authorList>
            <person name="Ellegaard K.M."/>
        </authorList>
    </citation>
    <scope>NUCLEOTIDE SEQUENCE [LARGE SCALE GENOMIC DNA]</scope>
    <source>
        <strain evidence="2 3">ESL0177</strain>
    </source>
</reference>
<evidence type="ECO:0000256" key="1">
    <source>
        <dbReference type="SAM" id="MobiDB-lite"/>
    </source>
</evidence>
<name>A0A2V4DVD1_9GAMM</name>
<dbReference type="Proteomes" id="UP000247483">
    <property type="component" value="Unassembled WGS sequence"/>
</dbReference>
<feature type="compositionally biased region" description="Polar residues" evidence="1">
    <location>
        <begin position="29"/>
        <end position="55"/>
    </location>
</feature>
<proteinExistence type="predicted"/>
<dbReference type="EMBL" id="QGLP01000005">
    <property type="protein sequence ID" value="PXZ04755.1"/>
    <property type="molecule type" value="Genomic_DNA"/>
</dbReference>
<feature type="region of interest" description="Disordered" evidence="1">
    <location>
        <begin position="1"/>
        <end position="56"/>
    </location>
</feature>
<dbReference type="RefSeq" id="WP_110424009.1">
    <property type="nucleotide sequence ID" value="NZ_QGLP01000005.1"/>
</dbReference>
<protein>
    <submittedName>
        <fullName evidence="2">Uncharacterized protein</fullName>
    </submittedName>
</protein>
<organism evidence="2 3">
    <name type="scientific">Gilliamella apicola</name>
    <dbReference type="NCBI Taxonomy" id="1196095"/>
    <lineage>
        <taxon>Bacteria</taxon>
        <taxon>Pseudomonadati</taxon>
        <taxon>Pseudomonadota</taxon>
        <taxon>Gammaproteobacteria</taxon>
        <taxon>Orbales</taxon>
        <taxon>Orbaceae</taxon>
        <taxon>Gilliamella</taxon>
    </lineage>
</organism>
<feature type="compositionally biased region" description="Polar residues" evidence="1">
    <location>
        <begin position="8"/>
        <end position="21"/>
    </location>
</feature>
<gene>
    <name evidence="2" type="ORF">DKK79_10460</name>
</gene>
<evidence type="ECO:0000313" key="2">
    <source>
        <dbReference type="EMBL" id="PXZ04755.1"/>
    </source>
</evidence>
<dbReference type="AlphaFoldDB" id="A0A2V4DVD1"/>
<comment type="caution">
    <text evidence="2">The sequence shown here is derived from an EMBL/GenBank/DDBJ whole genome shotgun (WGS) entry which is preliminary data.</text>
</comment>